<dbReference type="GO" id="GO:0016787">
    <property type="term" value="F:hydrolase activity"/>
    <property type="evidence" value="ECO:0007669"/>
    <property type="project" value="UniProtKB-KW"/>
</dbReference>
<dbReference type="Gene3D" id="3.10.450.30">
    <property type="entry name" value="Microbial ribonucleases"/>
    <property type="match status" value="1"/>
</dbReference>
<dbReference type="OrthoDB" id="5091869at2759"/>
<sequence>MSLTFAALAEHTRQNTAMSVSPPSSPQLDDDNSSECSYYSLVDLENDRWYRNIPASQIQEQAKQVPSLPAPANAQYPRMLHNKEQLELASRGPWTEYPFCLNKRYIHGTPGPVRIIVNSANSDEFDVVYHPQQQVKAVCLAKYRPKGYSKGACPKPLPYNPLPTNNSSGISNEMTYHSLENYYYPPAPLMAAQTMYGIQTTYDMQIAMHYSNYIGVNPYITTPGQLDAGYATNPYANQCAY</sequence>
<comment type="caution">
    <text evidence="4">The sequence shown here is derived from an EMBL/GenBank/DDBJ whole genome shotgun (WGS) entry which is preliminary data.</text>
</comment>
<feature type="region of interest" description="Disordered" evidence="3">
    <location>
        <begin position="12"/>
        <end position="34"/>
    </location>
</feature>
<proteinExistence type="predicted"/>
<dbReference type="GO" id="GO:0003723">
    <property type="term" value="F:RNA binding"/>
    <property type="evidence" value="ECO:0007669"/>
    <property type="project" value="InterPro"/>
</dbReference>
<keyword evidence="5" id="KW-1185">Reference proteome</keyword>
<gene>
    <name evidence="4" type="ORF">FLONG3_7962</name>
</gene>
<protein>
    <submittedName>
        <fullName evidence="4">Extracellular guanyl-specific ribonuclease fl2</fullName>
    </submittedName>
</protein>
<dbReference type="Pfam" id="PF00545">
    <property type="entry name" value="Ribonuclease"/>
    <property type="match status" value="1"/>
</dbReference>
<organism evidence="4 5">
    <name type="scientific">Fusarium longipes</name>
    <dbReference type="NCBI Taxonomy" id="694270"/>
    <lineage>
        <taxon>Eukaryota</taxon>
        <taxon>Fungi</taxon>
        <taxon>Dikarya</taxon>
        <taxon>Ascomycota</taxon>
        <taxon>Pezizomycotina</taxon>
        <taxon>Sordariomycetes</taxon>
        <taxon>Hypocreomycetidae</taxon>
        <taxon>Hypocreales</taxon>
        <taxon>Nectriaceae</taxon>
        <taxon>Fusarium</taxon>
    </lineage>
</organism>
<evidence type="ECO:0000256" key="1">
    <source>
        <dbReference type="ARBA" id="ARBA00022722"/>
    </source>
</evidence>
<accession>A0A395SAK7</accession>
<dbReference type="AlphaFoldDB" id="A0A395SAK7"/>
<keyword evidence="1" id="KW-0540">Nuclease</keyword>
<evidence type="ECO:0000313" key="4">
    <source>
        <dbReference type="EMBL" id="RGP69109.1"/>
    </source>
</evidence>
<reference evidence="4 5" key="1">
    <citation type="journal article" date="2018" name="PLoS Pathog.">
        <title>Evolution of structural diversity of trichothecenes, a family of toxins produced by plant pathogenic and entomopathogenic fungi.</title>
        <authorList>
            <person name="Proctor R.H."/>
            <person name="McCormick S.P."/>
            <person name="Kim H.S."/>
            <person name="Cardoza R.E."/>
            <person name="Stanley A.M."/>
            <person name="Lindo L."/>
            <person name="Kelly A."/>
            <person name="Brown D.W."/>
            <person name="Lee T."/>
            <person name="Vaughan M.M."/>
            <person name="Alexander N.J."/>
            <person name="Busman M."/>
            <person name="Gutierrez S."/>
        </authorList>
    </citation>
    <scope>NUCLEOTIDE SEQUENCE [LARGE SCALE GENOMIC DNA]</scope>
    <source>
        <strain evidence="4 5">NRRL 20695</strain>
    </source>
</reference>
<dbReference type="Proteomes" id="UP000266234">
    <property type="component" value="Unassembled WGS sequence"/>
</dbReference>
<evidence type="ECO:0000256" key="3">
    <source>
        <dbReference type="SAM" id="MobiDB-lite"/>
    </source>
</evidence>
<evidence type="ECO:0000256" key="2">
    <source>
        <dbReference type="ARBA" id="ARBA00022801"/>
    </source>
</evidence>
<evidence type="ECO:0000313" key="5">
    <source>
        <dbReference type="Proteomes" id="UP000266234"/>
    </source>
</evidence>
<keyword evidence="2" id="KW-0378">Hydrolase</keyword>
<dbReference type="EMBL" id="PXOG01000186">
    <property type="protein sequence ID" value="RGP69109.1"/>
    <property type="molecule type" value="Genomic_DNA"/>
</dbReference>
<dbReference type="GO" id="GO:0004521">
    <property type="term" value="F:RNA endonuclease activity"/>
    <property type="evidence" value="ECO:0007669"/>
    <property type="project" value="InterPro"/>
</dbReference>
<dbReference type="InterPro" id="IPR000026">
    <property type="entry name" value="N1-like"/>
</dbReference>
<name>A0A395SAK7_9HYPO</name>
<dbReference type="SUPFAM" id="SSF53933">
    <property type="entry name" value="Microbial ribonucleases"/>
    <property type="match status" value="1"/>
</dbReference>
<dbReference type="InterPro" id="IPR016191">
    <property type="entry name" value="Ribonuclease/ribotoxin"/>
</dbReference>